<dbReference type="GO" id="GO:0003700">
    <property type="term" value="F:DNA-binding transcription factor activity"/>
    <property type="evidence" value="ECO:0007669"/>
    <property type="project" value="InterPro"/>
</dbReference>
<proteinExistence type="predicted"/>
<name>A0A5A7QIT7_STRAF</name>
<dbReference type="EMBL" id="BKCP01007181">
    <property type="protein sequence ID" value="GER45279.1"/>
    <property type="molecule type" value="Genomic_DNA"/>
</dbReference>
<dbReference type="AlphaFoldDB" id="A0A5A7QIT7"/>
<feature type="compositionally biased region" description="Polar residues" evidence="1">
    <location>
        <begin position="107"/>
        <end position="136"/>
    </location>
</feature>
<comment type="caution">
    <text evidence="3">The sequence shown here is derived from an EMBL/GenBank/DDBJ whole genome shotgun (WGS) entry which is preliminary data.</text>
</comment>
<accession>A0A5A7QIT7</accession>
<feature type="domain" description="K-box" evidence="2">
    <location>
        <begin position="26"/>
        <end position="114"/>
    </location>
</feature>
<gene>
    <name evidence="3" type="ORF">STAS_22215</name>
</gene>
<dbReference type="Proteomes" id="UP000325081">
    <property type="component" value="Unassembled WGS sequence"/>
</dbReference>
<evidence type="ECO:0000256" key="1">
    <source>
        <dbReference type="SAM" id="MobiDB-lite"/>
    </source>
</evidence>
<dbReference type="PROSITE" id="PS51297">
    <property type="entry name" value="K_BOX"/>
    <property type="match status" value="1"/>
</dbReference>
<dbReference type="GO" id="GO:0005634">
    <property type="term" value="C:nucleus"/>
    <property type="evidence" value="ECO:0007669"/>
    <property type="project" value="InterPro"/>
</dbReference>
<protein>
    <submittedName>
        <fullName evidence="3">MADS box transcription factor</fullName>
    </submittedName>
</protein>
<evidence type="ECO:0000313" key="4">
    <source>
        <dbReference type="Proteomes" id="UP000325081"/>
    </source>
</evidence>
<sequence>MTRTLSRYEQYTYSDKKNGTNCDDLKKNWYLEHPKLMARVELLQRNTRNYAGQDLDPLSMRELRSLEQQLNSALKRIRTKEARTMQDQHNKLVKEDLKEKAALQRESLPQNASQGILSTVGNESTNQTHRTESNTGIPRWFLSHKDQM</sequence>
<keyword evidence="4" id="KW-1185">Reference proteome</keyword>
<reference evidence="4" key="1">
    <citation type="journal article" date="2019" name="Curr. Biol.">
        <title>Genome Sequence of Striga asiatica Provides Insight into the Evolution of Plant Parasitism.</title>
        <authorList>
            <person name="Yoshida S."/>
            <person name="Kim S."/>
            <person name="Wafula E.K."/>
            <person name="Tanskanen J."/>
            <person name="Kim Y.M."/>
            <person name="Honaas L."/>
            <person name="Yang Z."/>
            <person name="Spallek T."/>
            <person name="Conn C.E."/>
            <person name="Ichihashi Y."/>
            <person name="Cheong K."/>
            <person name="Cui S."/>
            <person name="Der J.P."/>
            <person name="Gundlach H."/>
            <person name="Jiao Y."/>
            <person name="Hori C."/>
            <person name="Ishida J.K."/>
            <person name="Kasahara H."/>
            <person name="Kiba T."/>
            <person name="Kim M.S."/>
            <person name="Koo N."/>
            <person name="Laohavisit A."/>
            <person name="Lee Y.H."/>
            <person name="Lumba S."/>
            <person name="McCourt P."/>
            <person name="Mortimer J.C."/>
            <person name="Mutuku J.M."/>
            <person name="Nomura T."/>
            <person name="Sasaki-Sekimoto Y."/>
            <person name="Seto Y."/>
            <person name="Wang Y."/>
            <person name="Wakatake T."/>
            <person name="Sakakibara H."/>
            <person name="Demura T."/>
            <person name="Yamaguchi S."/>
            <person name="Yoneyama K."/>
            <person name="Manabe R.I."/>
            <person name="Nelson D.C."/>
            <person name="Schulman A.H."/>
            <person name="Timko M.P."/>
            <person name="dePamphilis C.W."/>
            <person name="Choi D."/>
            <person name="Shirasu K."/>
        </authorList>
    </citation>
    <scope>NUCLEOTIDE SEQUENCE [LARGE SCALE GENOMIC DNA]</scope>
    <source>
        <strain evidence="4">cv. UVA1</strain>
    </source>
</reference>
<feature type="region of interest" description="Disordered" evidence="1">
    <location>
        <begin position="105"/>
        <end position="148"/>
    </location>
</feature>
<evidence type="ECO:0000313" key="3">
    <source>
        <dbReference type="EMBL" id="GER45279.1"/>
    </source>
</evidence>
<evidence type="ECO:0000259" key="2">
    <source>
        <dbReference type="PROSITE" id="PS51297"/>
    </source>
</evidence>
<dbReference type="InterPro" id="IPR002487">
    <property type="entry name" value="TF_Kbox"/>
</dbReference>
<dbReference type="Pfam" id="PF01486">
    <property type="entry name" value="K-box"/>
    <property type="match status" value="1"/>
</dbReference>
<organism evidence="3 4">
    <name type="scientific">Striga asiatica</name>
    <name type="common">Asiatic witchweed</name>
    <name type="synonym">Buchnera asiatica</name>
    <dbReference type="NCBI Taxonomy" id="4170"/>
    <lineage>
        <taxon>Eukaryota</taxon>
        <taxon>Viridiplantae</taxon>
        <taxon>Streptophyta</taxon>
        <taxon>Embryophyta</taxon>
        <taxon>Tracheophyta</taxon>
        <taxon>Spermatophyta</taxon>
        <taxon>Magnoliopsida</taxon>
        <taxon>eudicotyledons</taxon>
        <taxon>Gunneridae</taxon>
        <taxon>Pentapetalae</taxon>
        <taxon>asterids</taxon>
        <taxon>lamiids</taxon>
        <taxon>Lamiales</taxon>
        <taxon>Orobanchaceae</taxon>
        <taxon>Buchnereae</taxon>
        <taxon>Striga</taxon>
    </lineage>
</organism>
<dbReference type="OrthoDB" id="819824at2759"/>